<protein>
    <submittedName>
        <fullName evidence="1">Uncharacterized protein</fullName>
    </submittedName>
</protein>
<dbReference type="RefSeq" id="WP_267025121.1">
    <property type="nucleotide sequence ID" value="NZ_JAIFZO010000002.1"/>
</dbReference>
<sequence length="103" mass="11524">MARYRKLPVEIEAVQWDGTADGATPIIDWILSSGSTATYTCSNPDRCQENDGDTPHSISIRTLEGDMRADLDDWIIRGVQNEFYPCKPDIFAATYEPVEADPQ</sequence>
<keyword evidence="2" id="KW-1185">Reference proteome</keyword>
<organism evidence="1 2">
    <name type="scientific">Streptomyces ortus</name>
    <dbReference type="NCBI Taxonomy" id="2867268"/>
    <lineage>
        <taxon>Bacteria</taxon>
        <taxon>Bacillati</taxon>
        <taxon>Actinomycetota</taxon>
        <taxon>Actinomycetes</taxon>
        <taxon>Kitasatosporales</taxon>
        <taxon>Streptomycetaceae</taxon>
        <taxon>Streptomyces</taxon>
    </lineage>
</organism>
<evidence type="ECO:0000313" key="1">
    <source>
        <dbReference type="EMBL" id="MCX4232018.1"/>
    </source>
</evidence>
<reference evidence="1" key="1">
    <citation type="journal article" date="2022" name="bioRxiv">
        <title>Discovery and biosynthetic assessment of Streptomyces ortus sp nov. isolated from a deep-sea sponge.</title>
        <authorList>
            <person name="Williams S.E."/>
        </authorList>
    </citation>
    <scope>NUCLEOTIDE SEQUENCE</scope>
    <source>
        <strain evidence="1">A15ISP2-DRY2</strain>
    </source>
</reference>
<dbReference type="Proteomes" id="UP001165590">
    <property type="component" value="Unassembled WGS sequence"/>
</dbReference>
<proteinExistence type="predicted"/>
<accession>A0ABT3V148</accession>
<name>A0ABT3V148_9ACTN</name>
<evidence type="ECO:0000313" key="2">
    <source>
        <dbReference type="Proteomes" id="UP001165590"/>
    </source>
</evidence>
<comment type="caution">
    <text evidence="1">The sequence shown here is derived from an EMBL/GenBank/DDBJ whole genome shotgun (WGS) entry which is preliminary data.</text>
</comment>
<gene>
    <name evidence="1" type="ORF">K3769_04330</name>
</gene>
<dbReference type="EMBL" id="JAIFZO010000002">
    <property type="protein sequence ID" value="MCX4232018.1"/>
    <property type="molecule type" value="Genomic_DNA"/>
</dbReference>